<keyword evidence="3" id="KW-1185">Reference proteome</keyword>
<dbReference type="STRING" id="745531.A0A0C3SF53"/>
<dbReference type="InterPro" id="IPR011048">
    <property type="entry name" value="Haem_d1_sf"/>
</dbReference>
<dbReference type="Gene3D" id="2.130.10.10">
    <property type="entry name" value="YVTN repeat-like/Quinoprotein amine dehydrogenase"/>
    <property type="match status" value="2"/>
</dbReference>
<sequence>MVEAKTLSVHRCRFVDFTPAGVTALAFPPLPLPSLKGKRSAVVRHAMKFGVLAVGRANGNIEICEWTGSDNDLEAPQAWVVKKTIPGPYPSKVDSLVFTLRNPDQLQPDQTPTLSDLRLFSAGGGMELAEWDLERACIKRTIPSQGGSIWCITPNPASTMLALGCEDGAIRLLSIEYNQLAHVRRLDRTKARILSIAWGPPIPKRTSSTPAEGEDESSDDDDEDDWKDSWLVAGCSDSSVRRFDFATGRVGERMGTDKMRGERTLVWAVGVLGDGTIVSGDSLGMVKFWDSRTGTQLQSFQAHGADVLCMTINPEGTAVYTSGVDQKVVEFTSIKIQSSEQSSILSRSSNRWIQSVARRLHSHDVRALAIWPPYSPLPPSHRRQFPLDVAPILASGGLDMSVVVSPAALPTSTITKVVNPLSTSKVANFEDSYHRRLAYSSGPYHASALHMAREARLLLCQRDAGASIWRILPKPNPTYGENGLVEEHPGAAEGGWEAVLDLELNVSTNIVASAISEDGEWVVVSDWYESKLFRLEKLPNGSIKPKRIRDFATTLQPHLPATPASTGASCFVFGPNKLIMASAVSAYILVIELGDKPRVLKRFEHHRMRNVVLGDRVVKGRQQSQAEDVEMEDAAEPSPTKEDSDSSDEEADLSKPVIATVTRMAVSPDGEWLATSDDHRRTHVFNLDLIQYHCVLPSFPQAAHALAFDRAAPSTLVLGLANNTIQVYDVAARTFPAWARGLIAALPRRFTHLHDPILGVAFDLPTAEHPARRGSALFWGATWLCRVQLDAGKPSVRPPASLKSAEEGTSLQQDNFKLVTHYRPVLFADFIAPGELVIVERPLVDVLAKLPPAFFKPKYGAT</sequence>
<evidence type="ECO:0000313" key="3">
    <source>
        <dbReference type="Proteomes" id="UP000053257"/>
    </source>
</evidence>
<dbReference type="PANTHER" id="PTHR44163">
    <property type="entry name" value="U3 SMALL NUCLEOLAR RNA-ASSOCIATED PROTEIN 4 HOMOLOG"/>
    <property type="match status" value="1"/>
</dbReference>
<feature type="compositionally biased region" description="Acidic residues" evidence="1">
    <location>
        <begin position="212"/>
        <end position="226"/>
    </location>
</feature>
<dbReference type="GO" id="GO:0032040">
    <property type="term" value="C:small-subunit processome"/>
    <property type="evidence" value="ECO:0007669"/>
    <property type="project" value="TreeGrafter"/>
</dbReference>
<dbReference type="HOGENOM" id="CLU_002392_2_0_1"/>
<dbReference type="InterPro" id="IPR046351">
    <property type="entry name" value="UTP4"/>
</dbReference>
<dbReference type="GO" id="GO:0034455">
    <property type="term" value="C:t-UTP complex"/>
    <property type="evidence" value="ECO:0007669"/>
    <property type="project" value="TreeGrafter"/>
</dbReference>
<dbReference type="EMBL" id="KN840446">
    <property type="protein sequence ID" value="KIP11485.1"/>
    <property type="molecule type" value="Genomic_DNA"/>
</dbReference>
<dbReference type="GO" id="GO:0000462">
    <property type="term" value="P:maturation of SSU-rRNA from tricistronic rRNA transcript (SSU-rRNA, 5.8S rRNA, LSU-rRNA)"/>
    <property type="evidence" value="ECO:0007669"/>
    <property type="project" value="InterPro"/>
</dbReference>
<organism evidence="2 3">
    <name type="scientific">Phlebiopsis gigantea (strain 11061_1 CR5-6)</name>
    <name type="common">White-rot fungus</name>
    <name type="synonym">Peniophora gigantea</name>
    <dbReference type="NCBI Taxonomy" id="745531"/>
    <lineage>
        <taxon>Eukaryota</taxon>
        <taxon>Fungi</taxon>
        <taxon>Dikarya</taxon>
        <taxon>Basidiomycota</taxon>
        <taxon>Agaricomycotina</taxon>
        <taxon>Agaricomycetes</taxon>
        <taxon>Polyporales</taxon>
        <taxon>Phanerochaetaceae</taxon>
        <taxon>Phlebiopsis</taxon>
    </lineage>
</organism>
<dbReference type="GO" id="GO:0003723">
    <property type="term" value="F:RNA binding"/>
    <property type="evidence" value="ECO:0007669"/>
    <property type="project" value="TreeGrafter"/>
</dbReference>
<accession>A0A0C3SF53</accession>
<evidence type="ECO:0000313" key="2">
    <source>
        <dbReference type="EMBL" id="KIP11485.1"/>
    </source>
</evidence>
<dbReference type="GO" id="GO:0030686">
    <property type="term" value="C:90S preribosome"/>
    <property type="evidence" value="ECO:0007669"/>
    <property type="project" value="InterPro"/>
</dbReference>
<reference evidence="2 3" key="1">
    <citation type="journal article" date="2014" name="PLoS Genet.">
        <title>Analysis of the Phlebiopsis gigantea genome, transcriptome and secretome provides insight into its pioneer colonization strategies of wood.</title>
        <authorList>
            <person name="Hori C."/>
            <person name="Ishida T."/>
            <person name="Igarashi K."/>
            <person name="Samejima M."/>
            <person name="Suzuki H."/>
            <person name="Master E."/>
            <person name="Ferreira P."/>
            <person name="Ruiz-Duenas F.J."/>
            <person name="Held B."/>
            <person name="Canessa P."/>
            <person name="Larrondo L.F."/>
            <person name="Schmoll M."/>
            <person name="Druzhinina I.S."/>
            <person name="Kubicek C.P."/>
            <person name="Gaskell J.A."/>
            <person name="Kersten P."/>
            <person name="St John F."/>
            <person name="Glasner J."/>
            <person name="Sabat G."/>
            <person name="Splinter BonDurant S."/>
            <person name="Syed K."/>
            <person name="Yadav J."/>
            <person name="Mgbeahuruike A.C."/>
            <person name="Kovalchuk A."/>
            <person name="Asiegbu F.O."/>
            <person name="Lackner G."/>
            <person name="Hoffmeister D."/>
            <person name="Rencoret J."/>
            <person name="Gutierrez A."/>
            <person name="Sun H."/>
            <person name="Lindquist E."/>
            <person name="Barry K."/>
            <person name="Riley R."/>
            <person name="Grigoriev I.V."/>
            <person name="Henrissat B."/>
            <person name="Kues U."/>
            <person name="Berka R.M."/>
            <person name="Martinez A.T."/>
            <person name="Covert S.F."/>
            <person name="Blanchette R.A."/>
            <person name="Cullen D."/>
        </authorList>
    </citation>
    <scope>NUCLEOTIDE SEQUENCE [LARGE SCALE GENOMIC DNA]</scope>
    <source>
        <strain evidence="2 3">11061_1 CR5-6</strain>
    </source>
</reference>
<dbReference type="SMART" id="SM00320">
    <property type="entry name" value="WD40"/>
    <property type="match status" value="6"/>
</dbReference>
<proteinExistence type="predicted"/>
<dbReference type="SUPFAM" id="SSF51004">
    <property type="entry name" value="C-terminal (heme d1) domain of cytochrome cd1-nitrite reductase"/>
    <property type="match status" value="1"/>
</dbReference>
<dbReference type="SUPFAM" id="SSF50978">
    <property type="entry name" value="WD40 repeat-like"/>
    <property type="match status" value="1"/>
</dbReference>
<dbReference type="OrthoDB" id="8883818at2759"/>
<feature type="region of interest" description="Disordered" evidence="1">
    <location>
        <begin position="619"/>
        <end position="653"/>
    </location>
</feature>
<feature type="region of interest" description="Disordered" evidence="1">
    <location>
        <begin position="202"/>
        <end position="226"/>
    </location>
</feature>
<dbReference type="Pfam" id="PF00400">
    <property type="entry name" value="WD40"/>
    <property type="match status" value="3"/>
</dbReference>
<gene>
    <name evidence="2" type="ORF">PHLGIDRAFT_99754</name>
</gene>
<dbReference type="InterPro" id="IPR036322">
    <property type="entry name" value="WD40_repeat_dom_sf"/>
</dbReference>
<evidence type="ECO:0000256" key="1">
    <source>
        <dbReference type="SAM" id="MobiDB-lite"/>
    </source>
</evidence>
<name>A0A0C3SF53_PHLG1</name>
<dbReference type="PANTHER" id="PTHR44163:SF1">
    <property type="entry name" value="U3 SMALL NUCLEOLAR RNA-ASSOCIATED PROTEIN 4 HOMOLOG"/>
    <property type="match status" value="1"/>
</dbReference>
<dbReference type="InterPro" id="IPR001680">
    <property type="entry name" value="WD40_rpt"/>
</dbReference>
<protein>
    <submittedName>
        <fullName evidence="2">Uncharacterized protein</fullName>
    </submittedName>
</protein>
<dbReference type="AlphaFoldDB" id="A0A0C3SF53"/>
<dbReference type="InterPro" id="IPR015943">
    <property type="entry name" value="WD40/YVTN_repeat-like_dom_sf"/>
</dbReference>
<dbReference type="Proteomes" id="UP000053257">
    <property type="component" value="Unassembled WGS sequence"/>
</dbReference>